<keyword evidence="4" id="KW-0010">Activator</keyword>
<dbReference type="PANTHER" id="PTHR30293:SF0">
    <property type="entry name" value="NITROGEN ASSIMILATION REGULATORY PROTEIN NAC"/>
    <property type="match status" value="1"/>
</dbReference>
<reference evidence="7 8" key="1">
    <citation type="submission" date="2020-08" db="EMBL/GenBank/DDBJ databases">
        <title>Genomic Encyclopedia of Type Strains, Phase IV (KMG-IV): sequencing the most valuable type-strain genomes for metagenomic binning, comparative biology and taxonomic classification.</title>
        <authorList>
            <person name="Goeker M."/>
        </authorList>
    </citation>
    <scope>NUCLEOTIDE SEQUENCE [LARGE SCALE GENOMIC DNA]</scope>
    <source>
        <strain evidence="7 8">DSM 103570</strain>
    </source>
</reference>
<keyword evidence="8" id="KW-1185">Reference proteome</keyword>
<dbReference type="Gene3D" id="1.10.10.10">
    <property type="entry name" value="Winged helix-like DNA-binding domain superfamily/Winged helix DNA-binding domain"/>
    <property type="match status" value="1"/>
</dbReference>
<evidence type="ECO:0000313" key="8">
    <source>
        <dbReference type="Proteomes" id="UP000588647"/>
    </source>
</evidence>
<dbReference type="RefSeq" id="WP_183206549.1">
    <property type="nucleotide sequence ID" value="NZ_JAAAMM010000001.1"/>
</dbReference>
<protein>
    <submittedName>
        <fullName evidence="7">DNA-binding transcriptional LysR family regulator</fullName>
    </submittedName>
</protein>
<dbReference type="InterPro" id="IPR036390">
    <property type="entry name" value="WH_DNA-bd_sf"/>
</dbReference>
<dbReference type="AlphaFoldDB" id="A0A7W6MNK4"/>
<dbReference type="InterPro" id="IPR000847">
    <property type="entry name" value="LysR_HTH_N"/>
</dbReference>
<dbReference type="SUPFAM" id="SSF46785">
    <property type="entry name" value="Winged helix' DNA-binding domain"/>
    <property type="match status" value="1"/>
</dbReference>
<dbReference type="Gene3D" id="3.40.190.10">
    <property type="entry name" value="Periplasmic binding protein-like II"/>
    <property type="match status" value="2"/>
</dbReference>
<comment type="caution">
    <text evidence="7">The sequence shown here is derived from an EMBL/GenBank/DDBJ whole genome shotgun (WGS) entry which is preliminary data.</text>
</comment>
<comment type="similarity">
    <text evidence="1">Belongs to the LysR transcriptional regulatory family.</text>
</comment>
<keyword evidence="2" id="KW-0805">Transcription regulation</keyword>
<organism evidence="7 8">
    <name type="scientific">Aurantimonas endophytica</name>
    <dbReference type="NCBI Taxonomy" id="1522175"/>
    <lineage>
        <taxon>Bacteria</taxon>
        <taxon>Pseudomonadati</taxon>
        <taxon>Pseudomonadota</taxon>
        <taxon>Alphaproteobacteria</taxon>
        <taxon>Hyphomicrobiales</taxon>
        <taxon>Aurantimonadaceae</taxon>
        <taxon>Aurantimonas</taxon>
    </lineage>
</organism>
<feature type="domain" description="HTH lysR-type" evidence="6">
    <location>
        <begin position="1"/>
        <end position="58"/>
    </location>
</feature>
<dbReference type="Pfam" id="PF00126">
    <property type="entry name" value="HTH_1"/>
    <property type="match status" value="1"/>
</dbReference>
<accession>A0A7W6MNK4</accession>
<evidence type="ECO:0000256" key="3">
    <source>
        <dbReference type="ARBA" id="ARBA00023125"/>
    </source>
</evidence>
<sequence>MDLRQLRYFVQIADAGNFSRAAEILRIAQPSLSQQIRNLEDELGVELLTRHARGASLTELGQQFYDHARKILSGVERARDVIQSQAAYPTGKISVGLPTSAARSLSLPLFRELAATQPNIVLHVVEAMSGYLDDFIRAGRLDVALLYDHRAFEHVAYTEMIAEDLMLFVPPGSAMARRGSVPFQKIFDLPLVLPGRPHILRSVIERLAARHDVVPTALDCDSLPAIARLVCEEGHCTVMPHFAFLEELRRNEMAAVPIVDPTPSWRLSVVVSQRTMNPRGSEVVARALGDVIVKLVNAGTWKARLKTPMAA</sequence>
<dbReference type="InterPro" id="IPR005119">
    <property type="entry name" value="LysR_subst-bd"/>
</dbReference>
<keyword evidence="3 7" id="KW-0238">DNA-binding</keyword>
<keyword evidence="5" id="KW-0804">Transcription</keyword>
<evidence type="ECO:0000256" key="2">
    <source>
        <dbReference type="ARBA" id="ARBA00023015"/>
    </source>
</evidence>
<dbReference type="InterPro" id="IPR036388">
    <property type="entry name" value="WH-like_DNA-bd_sf"/>
</dbReference>
<dbReference type="Pfam" id="PF03466">
    <property type="entry name" value="LysR_substrate"/>
    <property type="match status" value="1"/>
</dbReference>
<dbReference type="PROSITE" id="PS50931">
    <property type="entry name" value="HTH_LYSR"/>
    <property type="match status" value="1"/>
</dbReference>
<dbReference type="Proteomes" id="UP000588647">
    <property type="component" value="Unassembled WGS sequence"/>
</dbReference>
<evidence type="ECO:0000313" key="7">
    <source>
        <dbReference type="EMBL" id="MBB4002055.1"/>
    </source>
</evidence>
<proteinExistence type="inferred from homology"/>
<dbReference type="GO" id="GO:0003700">
    <property type="term" value="F:DNA-binding transcription factor activity"/>
    <property type="evidence" value="ECO:0007669"/>
    <property type="project" value="InterPro"/>
</dbReference>
<dbReference type="PANTHER" id="PTHR30293">
    <property type="entry name" value="TRANSCRIPTIONAL REGULATORY PROTEIN NAC-RELATED"/>
    <property type="match status" value="1"/>
</dbReference>
<dbReference type="FunFam" id="1.10.10.10:FF:000001">
    <property type="entry name" value="LysR family transcriptional regulator"/>
    <property type="match status" value="1"/>
</dbReference>
<evidence type="ECO:0000256" key="1">
    <source>
        <dbReference type="ARBA" id="ARBA00009437"/>
    </source>
</evidence>
<dbReference type="EMBL" id="JACIEM010000001">
    <property type="protein sequence ID" value="MBB4002055.1"/>
    <property type="molecule type" value="Genomic_DNA"/>
</dbReference>
<gene>
    <name evidence="7" type="ORF">GGR03_001102</name>
</gene>
<dbReference type="SUPFAM" id="SSF53850">
    <property type="entry name" value="Periplasmic binding protein-like II"/>
    <property type="match status" value="1"/>
</dbReference>
<evidence type="ECO:0000256" key="4">
    <source>
        <dbReference type="ARBA" id="ARBA00023159"/>
    </source>
</evidence>
<dbReference type="GO" id="GO:2000142">
    <property type="term" value="P:regulation of DNA-templated transcription initiation"/>
    <property type="evidence" value="ECO:0007669"/>
    <property type="project" value="TreeGrafter"/>
</dbReference>
<evidence type="ECO:0000256" key="5">
    <source>
        <dbReference type="ARBA" id="ARBA00023163"/>
    </source>
</evidence>
<name>A0A7W6MNK4_9HYPH</name>
<dbReference type="GO" id="GO:0003677">
    <property type="term" value="F:DNA binding"/>
    <property type="evidence" value="ECO:0007669"/>
    <property type="project" value="UniProtKB-KW"/>
</dbReference>
<evidence type="ECO:0000259" key="6">
    <source>
        <dbReference type="PROSITE" id="PS50931"/>
    </source>
</evidence>
<dbReference type="PRINTS" id="PR00039">
    <property type="entry name" value="HTHLYSR"/>
</dbReference>